<dbReference type="Pfam" id="PF05180">
    <property type="entry name" value="zf-DNL"/>
    <property type="match status" value="1"/>
</dbReference>
<dbReference type="GO" id="GO:0050821">
    <property type="term" value="P:protein stabilization"/>
    <property type="evidence" value="ECO:0007669"/>
    <property type="project" value="TreeGrafter"/>
</dbReference>
<accession>V9LBD3</accession>
<feature type="compositionally biased region" description="Basic and acidic residues" evidence="5">
    <location>
        <begin position="160"/>
        <end position="176"/>
    </location>
</feature>
<protein>
    <submittedName>
        <fullName evidence="7">DNL-type zinc finger protein</fullName>
    </submittedName>
</protein>
<dbReference type="EMBL" id="JW877326">
    <property type="protein sequence ID" value="AFP09843.1"/>
    <property type="molecule type" value="mRNA"/>
</dbReference>
<dbReference type="GO" id="GO:0051087">
    <property type="term" value="F:protein-folding chaperone binding"/>
    <property type="evidence" value="ECO:0007669"/>
    <property type="project" value="TreeGrafter"/>
</dbReference>
<organism evidence="7">
    <name type="scientific">Callorhinchus milii</name>
    <name type="common">Ghost shark</name>
    <dbReference type="NCBI Taxonomy" id="7868"/>
    <lineage>
        <taxon>Eukaryota</taxon>
        <taxon>Metazoa</taxon>
        <taxon>Chordata</taxon>
        <taxon>Craniata</taxon>
        <taxon>Vertebrata</taxon>
        <taxon>Chondrichthyes</taxon>
        <taxon>Holocephali</taxon>
        <taxon>Chimaeriformes</taxon>
        <taxon>Callorhinchidae</taxon>
        <taxon>Callorhinchus</taxon>
    </lineage>
</organism>
<evidence type="ECO:0000256" key="3">
    <source>
        <dbReference type="ARBA" id="ARBA00022833"/>
    </source>
</evidence>
<evidence type="ECO:0000256" key="5">
    <source>
        <dbReference type="SAM" id="MobiDB-lite"/>
    </source>
</evidence>
<dbReference type="GO" id="GO:0030150">
    <property type="term" value="P:protein import into mitochondrial matrix"/>
    <property type="evidence" value="ECO:0007669"/>
    <property type="project" value="TreeGrafter"/>
</dbReference>
<dbReference type="InterPro" id="IPR007853">
    <property type="entry name" value="Znf_DNL-typ"/>
</dbReference>
<dbReference type="PROSITE" id="PS51501">
    <property type="entry name" value="ZF_DNL"/>
    <property type="match status" value="1"/>
</dbReference>
<dbReference type="GO" id="GO:0008270">
    <property type="term" value="F:zinc ion binding"/>
    <property type="evidence" value="ECO:0007669"/>
    <property type="project" value="UniProtKB-KW"/>
</dbReference>
<evidence type="ECO:0000313" key="7">
    <source>
        <dbReference type="EMBL" id="AFP09843.1"/>
    </source>
</evidence>
<reference evidence="7" key="1">
    <citation type="journal article" date="2014" name="Nature">
        <title>Elephant shark genome provides unique insights into gnathostome evolution.</title>
        <authorList>
            <consortium name="International Elephant Shark Genome Sequencing Consortium"/>
            <person name="Venkatesh B."/>
            <person name="Lee A.P."/>
            <person name="Ravi V."/>
            <person name="Maurya A.K."/>
            <person name="Lian M.M."/>
            <person name="Swann J.B."/>
            <person name="Ohta Y."/>
            <person name="Flajnik M.F."/>
            <person name="Sutoh Y."/>
            <person name="Kasahara M."/>
            <person name="Hoon S."/>
            <person name="Gangu V."/>
            <person name="Roy S.W."/>
            <person name="Irimia M."/>
            <person name="Korzh V."/>
            <person name="Kondrychyn I."/>
            <person name="Lim Z.W."/>
            <person name="Tay B.H."/>
            <person name="Tohari S."/>
            <person name="Kong K.W."/>
            <person name="Ho S."/>
            <person name="Lorente-Galdos B."/>
            <person name="Quilez J."/>
            <person name="Marques-Bonet T."/>
            <person name="Raney B.J."/>
            <person name="Ingham P.W."/>
            <person name="Tay A."/>
            <person name="Hillier L.W."/>
            <person name="Minx P."/>
            <person name="Boehm T."/>
            <person name="Wilson R.K."/>
            <person name="Brenner S."/>
            <person name="Warren W.C."/>
        </authorList>
    </citation>
    <scope>NUCLEOTIDE SEQUENCE</scope>
    <source>
        <tissue evidence="7">Muscle</tissue>
    </source>
</reference>
<dbReference type="GO" id="GO:0005739">
    <property type="term" value="C:mitochondrion"/>
    <property type="evidence" value="ECO:0007669"/>
    <property type="project" value="TreeGrafter"/>
</dbReference>
<keyword evidence="2 4" id="KW-0863">Zinc-finger</keyword>
<keyword evidence="3" id="KW-0862">Zinc</keyword>
<name>V9LBD3_CALMI</name>
<dbReference type="AlphaFoldDB" id="V9LBD3"/>
<proteinExistence type="evidence at transcript level"/>
<keyword evidence="1" id="KW-0479">Metal-binding</keyword>
<dbReference type="PANTHER" id="PTHR20922">
    <property type="entry name" value="DNL-TYPE ZINC FINGER PROTEIN"/>
    <property type="match status" value="1"/>
</dbReference>
<dbReference type="GO" id="GO:0006457">
    <property type="term" value="P:protein folding"/>
    <property type="evidence" value="ECO:0007669"/>
    <property type="project" value="TreeGrafter"/>
</dbReference>
<evidence type="ECO:0000256" key="4">
    <source>
        <dbReference type="PROSITE-ProRule" id="PRU00834"/>
    </source>
</evidence>
<dbReference type="PANTHER" id="PTHR20922:SF13">
    <property type="entry name" value="DNL-TYPE ZINC FINGER PROTEIN"/>
    <property type="match status" value="1"/>
</dbReference>
<evidence type="ECO:0000256" key="2">
    <source>
        <dbReference type="ARBA" id="ARBA00022771"/>
    </source>
</evidence>
<feature type="domain" description="DNL-type" evidence="6">
    <location>
        <begin position="60"/>
        <end position="157"/>
    </location>
</feature>
<evidence type="ECO:0000256" key="1">
    <source>
        <dbReference type="ARBA" id="ARBA00022723"/>
    </source>
</evidence>
<dbReference type="InterPro" id="IPR024158">
    <property type="entry name" value="Mt_import_TIM15"/>
</dbReference>
<sequence>MSLSRGLRRLVSLRPALGLGGGGFRRQRPGLLSASCCSSPAVRGFTPGRTLRAAAPLAETPPTHYQLSYTCKVCNTRSTKNISKLAYHNGVVIVKCPGCDNHHIIADNLRWFSDLEGKKNIEEILAAKGELVRRVNRVVGENSLEIIGEEIVGSQPTDLPEDKPKQLTDSEEQVKS</sequence>
<feature type="region of interest" description="Disordered" evidence="5">
    <location>
        <begin position="151"/>
        <end position="176"/>
    </location>
</feature>
<evidence type="ECO:0000259" key="6">
    <source>
        <dbReference type="PROSITE" id="PS51501"/>
    </source>
</evidence>